<name>E4X1C3_OIKDI</name>
<protein>
    <recommendedName>
        <fullName evidence="3">AMP-dependent synthetase/ligase domain-containing protein</fullName>
    </recommendedName>
</protein>
<keyword evidence="5" id="KW-1185">Reference proteome</keyword>
<gene>
    <name evidence="4" type="ORF">GSOID_T00016056001</name>
</gene>
<dbReference type="Pfam" id="PF00501">
    <property type="entry name" value="AMP-binding"/>
    <property type="match status" value="1"/>
</dbReference>
<keyword evidence="2" id="KW-0436">Ligase</keyword>
<dbReference type="PANTHER" id="PTHR24096:SF149">
    <property type="entry name" value="AMP-BINDING DOMAIN-CONTAINING PROTEIN-RELATED"/>
    <property type="match status" value="1"/>
</dbReference>
<dbReference type="InParanoid" id="E4X1C3"/>
<dbReference type="AlphaFoldDB" id="E4X1C3"/>
<evidence type="ECO:0000313" key="4">
    <source>
        <dbReference type="EMBL" id="CBY23603.1"/>
    </source>
</evidence>
<dbReference type="Gene3D" id="3.40.50.12780">
    <property type="entry name" value="N-terminal domain of ligase-like"/>
    <property type="match status" value="1"/>
</dbReference>
<proteinExistence type="inferred from homology"/>
<accession>E4X1C3</accession>
<dbReference type="InterPro" id="IPR042099">
    <property type="entry name" value="ANL_N_sf"/>
</dbReference>
<dbReference type="EMBL" id="FN653021">
    <property type="protein sequence ID" value="CBY23603.1"/>
    <property type="molecule type" value="Genomic_DNA"/>
</dbReference>
<comment type="similarity">
    <text evidence="1">Belongs to the ATP-dependent AMP-binding enzyme family.</text>
</comment>
<evidence type="ECO:0000256" key="2">
    <source>
        <dbReference type="ARBA" id="ARBA00022598"/>
    </source>
</evidence>
<dbReference type="PANTHER" id="PTHR24096">
    <property type="entry name" value="LONG-CHAIN-FATTY-ACID--COA LIGASE"/>
    <property type="match status" value="1"/>
</dbReference>
<dbReference type="SUPFAM" id="SSF56801">
    <property type="entry name" value="Acetyl-CoA synthetase-like"/>
    <property type="match status" value="1"/>
</dbReference>
<evidence type="ECO:0000256" key="1">
    <source>
        <dbReference type="ARBA" id="ARBA00006432"/>
    </source>
</evidence>
<evidence type="ECO:0000259" key="3">
    <source>
        <dbReference type="Pfam" id="PF00501"/>
    </source>
</evidence>
<sequence>MTESDPRKPIGKAFIENTKEQSFLDQKISFVFRGKLSQHSTHDLDRQSIQIAAALIKNGIVNMDVALVGGFTITSTSLALALMMSRNRLIILDSAEADRFSFIERINAEAIFIDESSLRSDVTLNHGVKDIYSFESSSEFKIVTDKIITKLELYESNQEAKDSVEKFIDENISFNEIGFYTTTSGSTGVPKIIKMRNSTFYAKLKWATNPAGPQDLPKLAAKFGPDLPNVMGHINNIAAFANFVGHIVVFVFSILSEPEARKNILFCDQKDLKNSLAAAAVCKSGSLWAYVPKMLEIVESKEFKEIKLPTVSLFLAGGAKITKEHIRRVRSNFAASQDGRKCHVLKLYGSTEMGSFLFRTGLLETDEIIESTDGIFCSNEGYYAEVRDKDGKVLPAGEKGELFVKSPDLMMGYIGFPDQGEWYEMGDEAYLTDDNHVVVLGRLKEQITFVNTKKSNSVELEDRMYKAGDFVKSVIVLAKRNENAFDDIYYIVYCDEADDEKILKHVEDDVLLLTKERPKVIFVREPFKMLANGKFDKKSLAAKYLE</sequence>
<dbReference type="OrthoDB" id="10253869at2759"/>
<evidence type="ECO:0000313" key="5">
    <source>
        <dbReference type="Proteomes" id="UP000001307"/>
    </source>
</evidence>
<feature type="domain" description="AMP-dependent synthetase/ligase" evidence="3">
    <location>
        <begin position="28"/>
        <end position="413"/>
    </location>
</feature>
<dbReference type="InterPro" id="IPR000873">
    <property type="entry name" value="AMP-dep_synth/lig_dom"/>
</dbReference>
<organism evidence="4">
    <name type="scientific">Oikopleura dioica</name>
    <name type="common">Tunicate</name>
    <dbReference type="NCBI Taxonomy" id="34765"/>
    <lineage>
        <taxon>Eukaryota</taxon>
        <taxon>Metazoa</taxon>
        <taxon>Chordata</taxon>
        <taxon>Tunicata</taxon>
        <taxon>Appendicularia</taxon>
        <taxon>Copelata</taxon>
        <taxon>Oikopleuridae</taxon>
        <taxon>Oikopleura</taxon>
    </lineage>
</organism>
<reference evidence="4" key="1">
    <citation type="journal article" date="2010" name="Science">
        <title>Plasticity of animal genome architecture unmasked by rapid evolution of a pelagic tunicate.</title>
        <authorList>
            <person name="Denoeud F."/>
            <person name="Henriet S."/>
            <person name="Mungpakdee S."/>
            <person name="Aury J.M."/>
            <person name="Da Silva C."/>
            <person name="Brinkmann H."/>
            <person name="Mikhaleva J."/>
            <person name="Olsen L.C."/>
            <person name="Jubin C."/>
            <person name="Canestro C."/>
            <person name="Bouquet J.M."/>
            <person name="Danks G."/>
            <person name="Poulain J."/>
            <person name="Campsteijn C."/>
            <person name="Adamski M."/>
            <person name="Cross I."/>
            <person name="Yadetie F."/>
            <person name="Muffato M."/>
            <person name="Louis A."/>
            <person name="Butcher S."/>
            <person name="Tsagkogeorga G."/>
            <person name="Konrad A."/>
            <person name="Singh S."/>
            <person name="Jensen M.F."/>
            <person name="Cong E.H."/>
            <person name="Eikeseth-Otteraa H."/>
            <person name="Noel B."/>
            <person name="Anthouard V."/>
            <person name="Porcel B.M."/>
            <person name="Kachouri-Lafond R."/>
            <person name="Nishino A."/>
            <person name="Ugolini M."/>
            <person name="Chourrout P."/>
            <person name="Nishida H."/>
            <person name="Aasland R."/>
            <person name="Huzurbazar S."/>
            <person name="Westhof E."/>
            <person name="Delsuc F."/>
            <person name="Lehrach H."/>
            <person name="Reinhardt R."/>
            <person name="Weissenbach J."/>
            <person name="Roy S.W."/>
            <person name="Artiguenave F."/>
            <person name="Postlethwait J.H."/>
            <person name="Manak J.R."/>
            <person name="Thompson E.M."/>
            <person name="Jaillon O."/>
            <person name="Du Pasquier L."/>
            <person name="Boudinot P."/>
            <person name="Liberles D.A."/>
            <person name="Volff J.N."/>
            <person name="Philippe H."/>
            <person name="Lenhard B."/>
            <person name="Roest Crollius H."/>
            <person name="Wincker P."/>
            <person name="Chourrout D."/>
        </authorList>
    </citation>
    <scope>NUCLEOTIDE SEQUENCE [LARGE SCALE GENOMIC DNA]</scope>
</reference>
<dbReference type="GO" id="GO:0016405">
    <property type="term" value="F:CoA-ligase activity"/>
    <property type="evidence" value="ECO:0007669"/>
    <property type="project" value="TreeGrafter"/>
</dbReference>
<dbReference type="Proteomes" id="UP000001307">
    <property type="component" value="Unassembled WGS sequence"/>
</dbReference>